<evidence type="ECO:0000256" key="1">
    <source>
        <dbReference type="SAM" id="Phobius"/>
    </source>
</evidence>
<sequence length="459" mass="51811">MKQYLELQPAELLTHLDKYAEESMPAVSQPVFVGMGGFKLQEEDHRIFIDLINKKKGGNKVTNKIIYAINTYLIRNRGVASDFHLIKDVVERNTDAIEEDINQSVSLPLYLGLLGTFLGIVFGLFQIAGVDFAADTTALNTAISLLLDGVKIAMIASFTGLLFMVINSGYTFKGAKSLVEEKKNDFYTFIQTDLLPLLNQNINSTLFSLQSNLHKFNEEFKTNVGKLGSVMGKNYDTIIAQEKILDALQKIDILSYADANVKVLHQLKLTTGRFETFNQYLTNATELVNQATLFTQSMEEMMKRTDNLNLLGEKIVSVFEENQALAKFLQNHYSALDESHQLITQAVNGIGNTLDESLVKLKEFTQDRITEVQKITLKEIDLMESQYPERWKKLDNLAFLETVNKHLTDMKMSTAAQIGSVANEVRTLNDNMVNIQKAILTRGSRKSSFKKLFDWVKSI</sequence>
<accession>A0A4S8HZ48</accession>
<proteinExistence type="predicted"/>
<evidence type="ECO:0000313" key="2">
    <source>
        <dbReference type="EMBL" id="THU39444.1"/>
    </source>
</evidence>
<feature type="transmembrane region" description="Helical" evidence="1">
    <location>
        <begin position="109"/>
        <end position="130"/>
    </location>
</feature>
<keyword evidence="3" id="KW-1185">Reference proteome</keyword>
<gene>
    <name evidence="2" type="ORF">FAM09_13140</name>
</gene>
<keyword evidence="1" id="KW-0472">Membrane</keyword>
<protein>
    <recommendedName>
        <fullName evidence="4">MotA/TolQ/ExbB proton channel domain-containing protein</fullName>
    </recommendedName>
</protein>
<dbReference type="AlphaFoldDB" id="A0A4S8HZ48"/>
<comment type="caution">
    <text evidence="2">The sequence shown here is derived from an EMBL/GenBank/DDBJ whole genome shotgun (WGS) entry which is preliminary data.</text>
</comment>
<dbReference type="Proteomes" id="UP000306918">
    <property type="component" value="Unassembled WGS sequence"/>
</dbReference>
<keyword evidence="1" id="KW-0812">Transmembrane</keyword>
<organism evidence="2 3">
    <name type="scientific">Niastella caeni</name>
    <dbReference type="NCBI Taxonomy" id="2569763"/>
    <lineage>
        <taxon>Bacteria</taxon>
        <taxon>Pseudomonadati</taxon>
        <taxon>Bacteroidota</taxon>
        <taxon>Chitinophagia</taxon>
        <taxon>Chitinophagales</taxon>
        <taxon>Chitinophagaceae</taxon>
        <taxon>Niastella</taxon>
    </lineage>
</organism>
<evidence type="ECO:0000313" key="3">
    <source>
        <dbReference type="Proteomes" id="UP000306918"/>
    </source>
</evidence>
<dbReference type="RefSeq" id="WP_136577576.1">
    <property type="nucleotide sequence ID" value="NZ_STFF01000003.1"/>
</dbReference>
<reference evidence="2 3" key="1">
    <citation type="submission" date="2019-04" db="EMBL/GenBank/DDBJ databases">
        <title>Niastella caeni sp. nov., isolated from activated sludge.</title>
        <authorList>
            <person name="Sheng M."/>
        </authorList>
    </citation>
    <scope>NUCLEOTIDE SEQUENCE [LARGE SCALE GENOMIC DNA]</scope>
    <source>
        <strain evidence="2 3">HX-2-15</strain>
    </source>
</reference>
<name>A0A4S8HZ48_9BACT</name>
<dbReference type="EMBL" id="STFF01000003">
    <property type="protein sequence ID" value="THU39444.1"/>
    <property type="molecule type" value="Genomic_DNA"/>
</dbReference>
<feature type="transmembrane region" description="Helical" evidence="1">
    <location>
        <begin position="142"/>
        <end position="166"/>
    </location>
</feature>
<keyword evidence="1" id="KW-1133">Transmembrane helix</keyword>
<evidence type="ECO:0008006" key="4">
    <source>
        <dbReference type="Google" id="ProtNLM"/>
    </source>
</evidence>
<dbReference type="OrthoDB" id="1066121at2"/>